<gene>
    <name evidence="3" type="ORF">ASILVAE211_19745</name>
</gene>
<dbReference type="CDD" id="cd16431">
    <property type="entry name" value="IcmE"/>
    <property type="match status" value="1"/>
</dbReference>
<dbReference type="InterPro" id="IPR049855">
    <property type="entry name" value="DotG/IcmE-like_C"/>
</dbReference>
<dbReference type="AlphaFoldDB" id="A0A963YW42"/>
<organism evidence="3 4">
    <name type="scientific">Acidisoma silvae</name>
    <dbReference type="NCBI Taxonomy" id="2802396"/>
    <lineage>
        <taxon>Bacteria</taxon>
        <taxon>Pseudomonadati</taxon>
        <taxon>Pseudomonadota</taxon>
        <taxon>Alphaproteobacteria</taxon>
        <taxon>Acetobacterales</taxon>
        <taxon>Acidocellaceae</taxon>
        <taxon>Acidisoma</taxon>
    </lineage>
</organism>
<comment type="caution">
    <text evidence="3">The sequence shown here is derived from an EMBL/GenBank/DDBJ whole genome shotgun (WGS) entry which is preliminary data.</text>
</comment>
<keyword evidence="2" id="KW-1133">Transmembrane helix</keyword>
<name>A0A963YW42_9PROT</name>
<evidence type="ECO:0000313" key="3">
    <source>
        <dbReference type="EMBL" id="MCB8877437.1"/>
    </source>
</evidence>
<evidence type="ECO:0000256" key="2">
    <source>
        <dbReference type="SAM" id="Phobius"/>
    </source>
</evidence>
<evidence type="ECO:0000256" key="1">
    <source>
        <dbReference type="SAM" id="MobiDB-lite"/>
    </source>
</evidence>
<dbReference type="Proteomes" id="UP000708298">
    <property type="component" value="Unassembled WGS sequence"/>
</dbReference>
<keyword evidence="2" id="KW-0472">Membrane</keyword>
<dbReference type="EMBL" id="JAESVB010000013">
    <property type="protein sequence ID" value="MCB8877437.1"/>
    <property type="molecule type" value="Genomic_DNA"/>
</dbReference>
<protein>
    <submittedName>
        <fullName evidence="3">DotG/IcmE/VirB10 family protein</fullName>
    </submittedName>
</protein>
<proteinExistence type="predicted"/>
<accession>A0A963YW42</accession>
<evidence type="ECO:0000313" key="4">
    <source>
        <dbReference type="Proteomes" id="UP000708298"/>
    </source>
</evidence>
<reference evidence="3" key="1">
    <citation type="journal article" date="2021" name="Microorganisms">
        <title>Acidisoma silvae sp. nov. and Acidisomacellulosilytica sp. nov., Two Acidophilic Bacteria Isolated from Decaying Wood, Hydrolyzing Cellulose and Producing Poly-3-hydroxybutyrate.</title>
        <authorList>
            <person name="Mieszkin S."/>
            <person name="Pouder E."/>
            <person name="Uroz S."/>
            <person name="Simon-Colin C."/>
            <person name="Alain K."/>
        </authorList>
    </citation>
    <scope>NUCLEOTIDE SEQUENCE</scope>
    <source>
        <strain evidence="3">HW T2.11</strain>
    </source>
</reference>
<reference evidence="3" key="2">
    <citation type="submission" date="2021-01" db="EMBL/GenBank/DDBJ databases">
        <authorList>
            <person name="Mieszkin S."/>
            <person name="Pouder E."/>
            <person name="Alain K."/>
        </authorList>
    </citation>
    <scope>NUCLEOTIDE SEQUENCE</scope>
    <source>
        <strain evidence="3">HW T2.11</strain>
    </source>
</reference>
<feature type="region of interest" description="Disordered" evidence="1">
    <location>
        <begin position="204"/>
        <end position="238"/>
    </location>
</feature>
<keyword evidence="2" id="KW-0812">Transmembrane</keyword>
<dbReference type="RefSeq" id="WP_227323085.1">
    <property type="nucleotide sequence ID" value="NZ_JAESVB010000013.1"/>
</dbReference>
<sequence length="426" mass="43153">MSDTAPWWKPNLKSGTFLTSAGQAGPRRLLIIGASGLVLVTLAVIVITSGHHVQPFSQDAHMKPVDPLPGGLHTTPEQDQLALQAETAGANTAYAKGNSYTPPIAPSASVIAAPTVQATPPSAAAPMPAPHFVPPPPPQIIPVDEPAFPPQTIAAPQAAPEPIQATPVAVTSANPQAVAAYNQQISDLFNQWGGRPPETDVVMPPSATQTASDPVGTGHGGGQAADPPGKATGSASSNAGTGTVLVPAGRGIYAHPILALNSDETSPVIMQADSGPIAGDRMVGSFERQDDRLIIHISSIVHQGQVISCDGVVIAPDTMEASVATGVDEHYLSRVILPAAAAFIQGLGQAIATTSNSVQVLSPLGGATTATNLNFRQQLGVGAGTAGAQVGTFLNQAAPKGPTVTLDANVGVGVMFLTDVKTQANP</sequence>
<keyword evidence="4" id="KW-1185">Reference proteome</keyword>
<feature type="transmembrane region" description="Helical" evidence="2">
    <location>
        <begin position="29"/>
        <end position="48"/>
    </location>
</feature>